<evidence type="ECO:0000259" key="1">
    <source>
        <dbReference type="Pfam" id="PF08818"/>
    </source>
</evidence>
<feature type="domain" description="YdhG-like" evidence="1">
    <location>
        <begin position="14"/>
        <end position="103"/>
    </location>
</feature>
<comment type="caution">
    <text evidence="2">The sequence shown here is derived from an EMBL/GenBank/DDBJ whole genome shotgun (WGS) entry which is preliminary data.</text>
</comment>
<evidence type="ECO:0000313" key="2">
    <source>
        <dbReference type="EMBL" id="MBN7811203.1"/>
    </source>
</evidence>
<proteinExistence type="predicted"/>
<gene>
    <name evidence="2" type="ORF">J0A68_09560</name>
</gene>
<dbReference type="InterPro" id="IPR014922">
    <property type="entry name" value="YdhG-like"/>
</dbReference>
<dbReference type="Proteomes" id="UP000664317">
    <property type="component" value="Unassembled WGS sequence"/>
</dbReference>
<sequence length="186" mass="21408">MPSQALWPEAQSILHQIISQTELTETKKWGMPVFTYEGKNVVGYAAMKNHFALWFYNGVFLSDPHQVLVNAQEGKTKALRQWRFESVEEIDADKILEYVKEAIQNEKDGKAWKPEKSAPAEVPGILQEELDSDAELKAAFDAFTPFKQKEFIEYITEAKREATQLSRLEKILPMIREGIGLNDKYR</sequence>
<dbReference type="EMBL" id="JAFKCT010000003">
    <property type="protein sequence ID" value="MBN7811203.1"/>
    <property type="molecule type" value="Genomic_DNA"/>
</dbReference>
<protein>
    <submittedName>
        <fullName evidence="2">YdeI/OmpD-associated family protein</fullName>
    </submittedName>
</protein>
<keyword evidence="3" id="KW-1185">Reference proteome</keyword>
<accession>A0ABS3C2L9</accession>
<organism evidence="2 3">
    <name type="scientific">Algoriphagus oliviformis</name>
    <dbReference type="NCBI Taxonomy" id="2811231"/>
    <lineage>
        <taxon>Bacteria</taxon>
        <taxon>Pseudomonadati</taxon>
        <taxon>Bacteroidota</taxon>
        <taxon>Cytophagia</taxon>
        <taxon>Cytophagales</taxon>
        <taxon>Cyclobacteriaceae</taxon>
        <taxon>Algoriphagus</taxon>
    </lineage>
</organism>
<dbReference type="Pfam" id="PF08818">
    <property type="entry name" value="DUF1801"/>
    <property type="match status" value="1"/>
</dbReference>
<dbReference type="RefSeq" id="WP_206577985.1">
    <property type="nucleotide sequence ID" value="NZ_JAFKCT010000003.1"/>
</dbReference>
<dbReference type="Gene3D" id="3.90.1150.200">
    <property type="match status" value="1"/>
</dbReference>
<dbReference type="Pfam" id="PF13376">
    <property type="entry name" value="OmdA"/>
    <property type="match status" value="1"/>
</dbReference>
<dbReference type="SUPFAM" id="SSF159888">
    <property type="entry name" value="YdhG-like"/>
    <property type="match status" value="1"/>
</dbReference>
<evidence type="ECO:0000313" key="3">
    <source>
        <dbReference type="Proteomes" id="UP000664317"/>
    </source>
</evidence>
<name>A0ABS3C2L9_9BACT</name>
<reference evidence="2 3" key="1">
    <citation type="submission" date="2021-03" db="EMBL/GenBank/DDBJ databases">
        <title>novel species isolated from a fishpond in China.</title>
        <authorList>
            <person name="Lu H."/>
            <person name="Cai Z."/>
        </authorList>
    </citation>
    <scope>NUCLEOTIDE SEQUENCE [LARGE SCALE GENOMIC DNA]</scope>
    <source>
        <strain evidence="2 3">H41</strain>
    </source>
</reference>